<name>A0ABQ9GL79_9NEOP</name>
<evidence type="ECO:0000313" key="1">
    <source>
        <dbReference type="EMBL" id="KAJ8872754.1"/>
    </source>
</evidence>
<protein>
    <submittedName>
        <fullName evidence="1">Uncharacterized protein</fullName>
    </submittedName>
</protein>
<dbReference type="EMBL" id="JARBHB010000011">
    <property type="protein sequence ID" value="KAJ8872754.1"/>
    <property type="molecule type" value="Genomic_DNA"/>
</dbReference>
<evidence type="ECO:0000313" key="2">
    <source>
        <dbReference type="Proteomes" id="UP001159363"/>
    </source>
</evidence>
<gene>
    <name evidence="1" type="ORF">PR048_026370</name>
</gene>
<organism evidence="1 2">
    <name type="scientific">Dryococelus australis</name>
    <dbReference type="NCBI Taxonomy" id="614101"/>
    <lineage>
        <taxon>Eukaryota</taxon>
        <taxon>Metazoa</taxon>
        <taxon>Ecdysozoa</taxon>
        <taxon>Arthropoda</taxon>
        <taxon>Hexapoda</taxon>
        <taxon>Insecta</taxon>
        <taxon>Pterygota</taxon>
        <taxon>Neoptera</taxon>
        <taxon>Polyneoptera</taxon>
        <taxon>Phasmatodea</taxon>
        <taxon>Verophasmatodea</taxon>
        <taxon>Anareolatae</taxon>
        <taxon>Phasmatidae</taxon>
        <taxon>Eurycanthinae</taxon>
        <taxon>Dryococelus</taxon>
    </lineage>
</organism>
<accession>A0ABQ9GL79</accession>
<comment type="caution">
    <text evidence="1">The sequence shown here is derived from an EMBL/GenBank/DDBJ whole genome shotgun (WGS) entry which is preliminary data.</text>
</comment>
<reference evidence="1 2" key="1">
    <citation type="submission" date="2023-02" db="EMBL/GenBank/DDBJ databases">
        <title>LHISI_Scaffold_Assembly.</title>
        <authorList>
            <person name="Stuart O.P."/>
            <person name="Cleave R."/>
            <person name="Magrath M.J.L."/>
            <person name="Mikheyev A.S."/>
        </authorList>
    </citation>
    <scope>NUCLEOTIDE SEQUENCE [LARGE SCALE GENOMIC DNA]</scope>
    <source>
        <strain evidence="1">Daus_M_001</strain>
        <tissue evidence="1">Leg muscle</tissue>
    </source>
</reference>
<proteinExistence type="predicted"/>
<dbReference type="Proteomes" id="UP001159363">
    <property type="component" value="Chromosome 10"/>
</dbReference>
<keyword evidence="2" id="KW-1185">Reference proteome</keyword>
<sequence>MQFGDFECDFVQEFSCRAELVRQQEIDYASCIQNILLYNETVSVRPSVLNTSKSLETQQKFFRLFRTSPRGIIHVKFEFQQDQITFISKVLTIVNSLDVCRTPGFCSLRDVTLLCTRWLQGGGALLYYGGLTTSDPSRPRRSLLGQVFEVKQATERAHKLTTGKDMNISRVHFRTRQTSNTYTLRLSLQLDRSFRHALDDTEPMADLQGKNIPLGSTGEVNYFRNQKLRREFSFGDAPTGKIRRFSDLQARLGSVMYKYGDINSPLVVCCHSGRRRLDQSSLGGVKQRVVQWQQFYQHSSFEFQLVRKRIREFFSSFLIKMKTDIRLLRVHVFKNFPKTIVEFACFRTDVTIEGDCVGLESVKDVWLTSRIYLTLYNTDFKMKKSDARPSQKNPLPASLSDILEDSEPGVLVISSASRRGQRMLNNTEEKHVSHTTISSRTRKQNIGTPFVNQRSINLAYQQAAQLIGNLTQLDFTDCSVKVDFTDCPVKVDFTDCSVKVDFTDCSVKVDFTDCSVKVDFTDCSVKTRPACLWANSRLAMKHLANPMTARCGATANGHSTQRTEASSTQMMKVATLELVNEFGTERVRSVAGVLSLPRLWVKIHTVLPVVLRDVTASRQFLKGRPANPHVMPHRTPNPQSRGLLSLSGSTGDLLPLKAVCTFASHQGEPGSKPGRVTSFLQVGIMPYDAVGRRAFSRGSPVFPVPSFRCRFIIHFNHPHRLSRPRLRQESMKRYGRRRRAYVKWYHVNALDKEQARSNSSIPTLQVRNKVNIASEIRKRKGCGSDSRQLHEAKVFGQQLVRYLSNERTIGVMQAAALGREVCT</sequence>